<reference evidence="1" key="1">
    <citation type="submission" date="2018-11" db="EMBL/GenBank/DDBJ databases">
        <authorList>
            <consortium name="Pathogen Informatics"/>
        </authorList>
    </citation>
    <scope>NUCLEOTIDE SEQUENCE</scope>
</reference>
<comment type="caution">
    <text evidence="1">The sequence shown here is derived from an EMBL/GenBank/DDBJ whole genome shotgun (WGS) entry which is preliminary data.</text>
</comment>
<evidence type="ECO:0000313" key="1">
    <source>
        <dbReference type="EMBL" id="VEL43248.1"/>
    </source>
</evidence>
<gene>
    <name evidence="1" type="ORF">PXEA_LOCUS36688</name>
</gene>
<protein>
    <submittedName>
        <fullName evidence="1">Uncharacterized protein</fullName>
    </submittedName>
</protein>
<sequence length="324" mass="35851">MWPVNFLSSILLHSPPHRDPTHPTLTRLGMQSVRPNTIGRRKPLYRIKSQDAPMHPQRKIGRFPEDGVFVCVCLYVGLLGLLKGRSSQTWISRLGDSGVHLESRKHMGHRRWCNFLKFTSPCGEGHAGGTCVRQLPDLEAAYNRNEFTLNRTARPSIWYWPWQHINHQPTTSLHPAATPAAGAGAFNIEAKTHRKIVLHRVVCCTCPSAHPSCSPCLRLLVCPHHCPSVCLSMCSFIRWSVHLSGCASMSVVVLGSSPAGRAEPRQPRVVKARRTVFRIADSLDGQFEDTSGSYMQPSQLSTLQRDLSLFAPVAAAVGTIAEGT</sequence>
<dbReference type="Proteomes" id="UP000784294">
    <property type="component" value="Unassembled WGS sequence"/>
</dbReference>
<dbReference type="EMBL" id="CAAALY010279876">
    <property type="protein sequence ID" value="VEL43248.1"/>
    <property type="molecule type" value="Genomic_DNA"/>
</dbReference>
<accession>A0A448XRP7</accession>
<name>A0A448XRP7_9PLAT</name>
<dbReference type="AlphaFoldDB" id="A0A448XRP7"/>
<keyword evidence="2" id="KW-1185">Reference proteome</keyword>
<proteinExistence type="predicted"/>
<organism evidence="1 2">
    <name type="scientific">Protopolystoma xenopodis</name>
    <dbReference type="NCBI Taxonomy" id="117903"/>
    <lineage>
        <taxon>Eukaryota</taxon>
        <taxon>Metazoa</taxon>
        <taxon>Spiralia</taxon>
        <taxon>Lophotrochozoa</taxon>
        <taxon>Platyhelminthes</taxon>
        <taxon>Monogenea</taxon>
        <taxon>Polyopisthocotylea</taxon>
        <taxon>Polystomatidea</taxon>
        <taxon>Polystomatidae</taxon>
        <taxon>Protopolystoma</taxon>
    </lineage>
</organism>
<evidence type="ECO:0000313" key="2">
    <source>
        <dbReference type="Proteomes" id="UP000784294"/>
    </source>
</evidence>